<dbReference type="GO" id="GO:0030288">
    <property type="term" value="C:outer membrane-bounded periplasmic space"/>
    <property type="evidence" value="ECO:0007669"/>
    <property type="project" value="TreeGrafter"/>
</dbReference>
<feature type="domain" description="Peptidase C1A papain C-terminal" evidence="1">
    <location>
        <begin position="67"/>
        <end position="246"/>
    </location>
</feature>
<dbReference type="GO" id="GO:0006508">
    <property type="term" value="P:proteolysis"/>
    <property type="evidence" value="ECO:0007669"/>
    <property type="project" value="InterPro"/>
</dbReference>
<proteinExistence type="predicted"/>
<protein>
    <recommendedName>
        <fullName evidence="1">Peptidase C1A papain C-terminal domain-containing protein</fullName>
    </recommendedName>
</protein>
<dbReference type="Pfam" id="PF04122">
    <property type="entry name" value="CW_binding_2"/>
    <property type="match status" value="2"/>
</dbReference>
<dbReference type="SUPFAM" id="SSF54001">
    <property type="entry name" value="Cysteine proteinases"/>
    <property type="match status" value="1"/>
</dbReference>
<dbReference type="RefSeq" id="WP_032079056.1">
    <property type="nucleotide sequence ID" value="NZ_CP020953.1"/>
</dbReference>
<dbReference type="AlphaFoldDB" id="A0A2U8DLE5"/>
<dbReference type="InterPro" id="IPR000668">
    <property type="entry name" value="Peptidase_C1A_C"/>
</dbReference>
<dbReference type="InterPro" id="IPR038765">
    <property type="entry name" value="Papain-like_cys_pep_sf"/>
</dbReference>
<organism evidence="2 3">
    <name type="scientific">Clostridium drakei</name>
    <dbReference type="NCBI Taxonomy" id="332101"/>
    <lineage>
        <taxon>Bacteria</taxon>
        <taxon>Bacillati</taxon>
        <taxon>Bacillota</taxon>
        <taxon>Clostridia</taxon>
        <taxon>Eubacteriales</taxon>
        <taxon>Clostridiaceae</taxon>
        <taxon>Clostridium</taxon>
    </lineage>
</organism>
<accession>A0A2U8DLE5</accession>
<name>A0A2U8DLE5_9CLOT</name>
<keyword evidence="3" id="KW-1185">Reference proteome</keyword>
<evidence type="ECO:0000259" key="1">
    <source>
        <dbReference type="Pfam" id="PF00112"/>
    </source>
</evidence>
<evidence type="ECO:0000313" key="2">
    <source>
        <dbReference type="EMBL" id="AWI03547.1"/>
    </source>
</evidence>
<dbReference type="Gene3D" id="3.90.70.10">
    <property type="entry name" value="Cysteine proteinases"/>
    <property type="match status" value="1"/>
</dbReference>
<dbReference type="KEGG" id="cdrk:B9W14_03300"/>
<reference evidence="3" key="1">
    <citation type="submission" date="2017-04" db="EMBL/GenBank/DDBJ databases">
        <authorList>
            <person name="Song Y."/>
            <person name="Cho B.-K."/>
        </authorList>
    </citation>
    <scope>NUCLEOTIDE SEQUENCE [LARGE SCALE GENOMIC DNA]</scope>
    <source>
        <strain evidence="3">SL1</strain>
    </source>
</reference>
<gene>
    <name evidence="2" type="ORF">B9W14_03300</name>
</gene>
<dbReference type="EMBL" id="CP020953">
    <property type="protein sequence ID" value="AWI03547.1"/>
    <property type="molecule type" value="Genomic_DNA"/>
</dbReference>
<dbReference type="Pfam" id="PF00112">
    <property type="entry name" value="Peptidase_C1"/>
    <property type="match status" value="1"/>
</dbReference>
<evidence type="ECO:0000313" key="3">
    <source>
        <dbReference type="Proteomes" id="UP000244910"/>
    </source>
</evidence>
<dbReference type="GO" id="GO:0008234">
    <property type="term" value="F:cysteine-type peptidase activity"/>
    <property type="evidence" value="ECO:0007669"/>
    <property type="project" value="InterPro"/>
</dbReference>
<dbReference type="Proteomes" id="UP000244910">
    <property type="component" value="Chromosome"/>
</dbReference>
<dbReference type="InterPro" id="IPR007253">
    <property type="entry name" value="Cell_wall-bd_2"/>
</dbReference>
<dbReference type="Gene3D" id="3.40.50.12090">
    <property type="match status" value="1"/>
</dbReference>
<sequence>MKSKIIKVNGHDIKVLIDPPDIKTFKLPAKSSNETTAKFINENKLKSSGVHTKVFSDGNTYLNEYEILKPKDQKDVGSCTAHSLSYNLEMAYARKHNNEYLRFSTDFIYGNREVYDEYEMSMDEGLDISDAICHLIKYGDVPYSVLDSNTEVNDAVDTVKTYAAYYKVQAYPYRILGAIDIQKYSTNDIKNLMTYQDVVIQCAIKFTSIKNNVFITEPNEELKYHSLCLVGWGNDGWKVFNSWGGSKNSSIYTIPFDYGYFTDLYAILLSGIDNVEIDDYASPNTDVYKGYYKETKGYFNSRANAIKYLERVSSPGSHVELSGGIFTKPRMGFVYKAVPLKHADIITGYNMEDQAIQVAQRIFNSNYAGVIIANKNDFPDIIAATTLSYQKKYPIIVTDNTSLSSQNKQFIQNASDRKLIILGGTSLLSDSLFSNLGVFTTRVFGADRYASAVAIGDNLKLMSETAILLNGDDYPDGICLSGYAASYEYTVSQNPTSIPDRMVHVPYPILYTTNGSSLNADTKVALKKWDIKNVIVVGSTSLIPSSQEIELNNMNITTTRLIGGYDRYNSSAVYANNSSLFKDRDGAILVDGSSFDRYAFAGILSAWIKWPVLLCTGTSFDSRVKDYIDSIKRQTKYNIYTNSPSGTISQVLLNYLDN</sequence>
<dbReference type="InterPro" id="IPR051922">
    <property type="entry name" value="Bact_Sporulation_Assoc"/>
</dbReference>
<dbReference type="PANTHER" id="PTHR30032:SF4">
    <property type="entry name" value="AMIDASE ENHANCER"/>
    <property type="match status" value="1"/>
</dbReference>
<dbReference type="PANTHER" id="PTHR30032">
    <property type="entry name" value="N-ACETYLMURAMOYL-L-ALANINE AMIDASE-RELATED"/>
    <property type="match status" value="1"/>
</dbReference>